<evidence type="ECO:0000256" key="2">
    <source>
        <dbReference type="SAM" id="Phobius"/>
    </source>
</evidence>
<feature type="transmembrane region" description="Helical" evidence="2">
    <location>
        <begin position="624"/>
        <end position="647"/>
    </location>
</feature>
<sequence length="884" mass="90217">MAIVGSAHLRAHANTLINACTAANTGGGGLFVGTTAIANLDAAPQITANVAAGNGLGGGILADAGSTLSVTSAIFANNVASSGGGIAVVDPQLVAETLRATASVDVPMARGAAAASAGPTAIPSIELVDVALTDNSASLFGDAVFACGASIAMRGAAASWRSSSKHAFVCAADGFAPSLASSVGLPWLRIAPDAWSALVETGAGKIAGPLATLEWASLPRTSVPSGEAIEGAIRGRDMFGQSLIEPHVTLVLSYDTPQSSALVGGVATTPLVTTAVASPTAAVYVTAGAETNIPLAVDVALGVDARLAASGATVGMPVSPLRASMTVGGCAAGEGGVARTIDGVDVIACALCPSGTTSPGDGSLASCTGTLSCPENTFRTPSNASTDGSGSVCVCKSGFWSPSMTVDTACELCPRGGVCAGELEPPVAAPGFFPDAAGSTLFVACPNERACAGDGTCSSGYTARLCAECDRGYYRLGSVCHKCNGGRNALVITLLVLGILAVCWMLLGFNLAESMRYKFAAAMIGLNGLQISALYGKLDLDWGDFAQLYFDLASALNVDLGLTAPECAVVTNADVWVLKWVLTLALPLLAAIIVGIGACAIVVGRQAGLGLLAAINGRRLVGAYGRTVFQILVLLYLPLARASFAVFGCRRDESRRWVMDADPARSCYNSAWWRGLFAPGLLAVAGYGIGVPAAVVAVLWQKRRHLDPVAFQLQYGFLVGRFTGNTWWFEAAIMARKAGVVIAMTFVFADEGKANTALVILVAALVHLALARPYAAGFHNAVAGIVLAATSLVLYGGTFDERESRRIAVAVGIIVNVLAIVLGNAIDILRMVRNEKAVEADEFYVSGVFANADGFDDAADLDPATQSRMGDGESPLLRLPLSTP</sequence>
<dbReference type="PANTHER" id="PTHR11319:SF35">
    <property type="entry name" value="OUTER MEMBRANE PROTEIN PMPC-RELATED"/>
    <property type="match status" value="1"/>
</dbReference>
<dbReference type="GeneID" id="25563006"/>
<keyword evidence="2" id="KW-0812">Transmembrane</keyword>
<keyword evidence="5" id="KW-1185">Reference proteome</keyword>
<dbReference type="AlphaFoldDB" id="A0A0L0D3Z4"/>
<feature type="transmembrane region" description="Helical" evidence="2">
    <location>
        <begin position="489"/>
        <end position="507"/>
    </location>
</feature>
<keyword evidence="2" id="KW-1133">Transmembrane helix</keyword>
<feature type="transmembrane region" description="Helical" evidence="2">
    <location>
        <begin position="580"/>
        <end position="603"/>
    </location>
</feature>
<dbReference type="EMBL" id="GL349444">
    <property type="protein sequence ID" value="KNC46965.1"/>
    <property type="molecule type" value="Genomic_DNA"/>
</dbReference>
<reference evidence="4 5" key="1">
    <citation type="submission" date="2010-05" db="EMBL/GenBank/DDBJ databases">
        <title>The Genome Sequence of Thecamonas trahens ATCC 50062.</title>
        <authorList>
            <consortium name="The Broad Institute Genome Sequencing Platform"/>
            <person name="Russ C."/>
            <person name="Cuomo C."/>
            <person name="Shea T."/>
            <person name="Young S.K."/>
            <person name="Zeng Q."/>
            <person name="Koehrsen M."/>
            <person name="Haas B."/>
            <person name="Borodovsky M."/>
            <person name="Guigo R."/>
            <person name="Alvarado L."/>
            <person name="Berlin A."/>
            <person name="Bochicchio J."/>
            <person name="Borenstein D."/>
            <person name="Chapman S."/>
            <person name="Chen Z."/>
            <person name="Freedman E."/>
            <person name="Gellesch M."/>
            <person name="Goldberg J."/>
            <person name="Griggs A."/>
            <person name="Gujja S."/>
            <person name="Heilman E."/>
            <person name="Heiman D."/>
            <person name="Hepburn T."/>
            <person name="Howarth C."/>
            <person name="Jen D."/>
            <person name="Larson L."/>
            <person name="Mehta T."/>
            <person name="Park D."/>
            <person name="Pearson M."/>
            <person name="Roberts A."/>
            <person name="Saif S."/>
            <person name="Shenoy N."/>
            <person name="Sisk P."/>
            <person name="Stolte C."/>
            <person name="Sykes S."/>
            <person name="Thomson T."/>
            <person name="Walk T."/>
            <person name="White J."/>
            <person name="Yandava C."/>
            <person name="Burger G."/>
            <person name="Gray M.W."/>
            <person name="Holland P.W.H."/>
            <person name="King N."/>
            <person name="Lang F.B.F."/>
            <person name="Roger A.J."/>
            <person name="Ruiz-Trillo I."/>
            <person name="Lander E."/>
            <person name="Nusbaum C."/>
        </authorList>
    </citation>
    <scope>NUCLEOTIDE SEQUENCE [LARGE SCALE GENOMIC DNA]</scope>
    <source>
        <strain evidence="4 5">ATCC 50062</strain>
    </source>
</reference>
<evidence type="ECO:0000313" key="5">
    <source>
        <dbReference type="Proteomes" id="UP000054408"/>
    </source>
</evidence>
<dbReference type="STRING" id="461836.A0A0L0D3Z4"/>
<proteinExistence type="predicted"/>
<feature type="transmembrane region" description="Helical" evidence="2">
    <location>
        <begin position="676"/>
        <end position="700"/>
    </location>
</feature>
<gene>
    <name evidence="4" type="ORF">AMSG_03398</name>
</gene>
<evidence type="ECO:0000259" key="3">
    <source>
        <dbReference type="Pfam" id="PF24633"/>
    </source>
</evidence>
<feature type="transmembrane region" description="Helical" evidence="2">
    <location>
        <begin position="807"/>
        <end position="826"/>
    </location>
</feature>
<dbReference type="Proteomes" id="UP000054408">
    <property type="component" value="Unassembled WGS sequence"/>
</dbReference>
<dbReference type="OMA" id="ACPNERA"/>
<feature type="transmembrane region" description="Helical" evidence="2">
    <location>
        <begin position="778"/>
        <end position="795"/>
    </location>
</feature>
<dbReference type="Pfam" id="PF24633">
    <property type="entry name" value="DUF7630"/>
    <property type="match status" value="1"/>
</dbReference>
<keyword evidence="2" id="KW-0472">Membrane</keyword>
<feature type="domain" description="DUF7630" evidence="3">
    <location>
        <begin position="442"/>
        <end position="483"/>
    </location>
</feature>
<dbReference type="OrthoDB" id="2105746at2759"/>
<evidence type="ECO:0000256" key="1">
    <source>
        <dbReference type="SAM" id="MobiDB-lite"/>
    </source>
</evidence>
<feature type="transmembrane region" description="Helical" evidence="2">
    <location>
        <begin position="519"/>
        <end position="538"/>
    </location>
</feature>
<evidence type="ECO:0000313" key="4">
    <source>
        <dbReference type="EMBL" id="KNC46965.1"/>
    </source>
</evidence>
<name>A0A0L0D3Z4_THETB</name>
<organism evidence="4 5">
    <name type="scientific">Thecamonas trahens ATCC 50062</name>
    <dbReference type="NCBI Taxonomy" id="461836"/>
    <lineage>
        <taxon>Eukaryota</taxon>
        <taxon>Apusozoa</taxon>
        <taxon>Apusomonadida</taxon>
        <taxon>Apusomonadidae</taxon>
        <taxon>Thecamonas</taxon>
    </lineage>
</organism>
<accession>A0A0L0D3Z4</accession>
<protein>
    <recommendedName>
        <fullName evidence="3">DUF7630 domain-containing protein</fullName>
    </recommendedName>
</protein>
<dbReference type="RefSeq" id="XP_013760236.1">
    <property type="nucleotide sequence ID" value="XM_013904782.1"/>
</dbReference>
<feature type="region of interest" description="Disordered" evidence="1">
    <location>
        <begin position="863"/>
        <end position="884"/>
    </location>
</feature>
<feature type="transmembrane region" description="Helical" evidence="2">
    <location>
        <begin position="727"/>
        <end position="748"/>
    </location>
</feature>
<dbReference type="InterPro" id="IPR056047">
    <property type="entry name" value="CRMPA-like_DUF7630"/>
</dbReference>
<dbReference type="CDD" id="cd00185">
    <property type="entry name" value="TNFRSF"/>
    <property type="match status" value="1"/>
</dbReference>
<dbReference type="PANTHER" id="PTHR11319">
    <property type="entry name" value="G PROTEIN-COUPLED RECEPTOR-RELATED"/>
    <property type="match status" value="1"/>
</dbReference>
<feature type="transmembrane region" description="Helical" evidence="2">
    <location>
        <begin position="754"/>
        <end position="771"/>
    </location>
</feature>